<proteinExistence type="predicted"/>
<dbReference type="RefSeq" id="WP_344961467.1">
    <property type="nucleotide sequence ID" value="NZ_BAABDS010000002.1"/>
</dbReference>
<protein>
    <submittedName>
        <fullName evidence="1">Uncharacterized protein</fullName>
    </submittedName>
</protein>
<gene>
    <name evidence="1" type="ORF">GCM10022421_01650</name>
</gene>
<organism evidence="1 2">
    <name type="scientific">Oceanisphaera sediminis</name>
    <dbReference type="NCBI Taxonomy" id="981381"/>
    <lineage>
        <taxon>Bacteria</taxon>
        <taxon>Pseudomonadati</taxon>
        <taxon>Pseudomonadota</taxon>
        <taxon>Gammaproteobacteria</taxon>
        <taxon>Aeromonadales</taxon>
        <taxon>Aeromonadaceae</taxon>
        <taxon>Oceanisphaera</taxon>
    </lineage>
</organism>
<evidence type="ECO:0000313" key="2">
    <source>
        <dbReference type="Proteomes" id="UP001501479"/>
    </source>
</evidence>
<evidence type="ECO:0000313" key="1">
    <source>
        <dbReference type="EMBL" id="GAA3699015.1"/>
    </source>
</evidence>
<comment type="caution">
    <text evidence="1">The sequence shown here is derived from an EMBL/GenBank/DDBJ whole genome shotgun (WGS) entry which is preliminary data.</text>
</comment>
<dbReference type="Proteomes" id="UP001501479">
    <property type="component" value="Unassembled WGS sequence"/>
</dbReference>
<name>A0ABP7D3Z9_9GAMM</name>
<keyword evidence="2" id="KW-1185">Reference proteome</keyword>
<dbReference type="EMBL" id="BAABDS010000002">
    <property type="protein sequence ID" value="GAA3699015.1"/>
    <property type="molecule type" value="Genomic_DNA"/>
</dbReference>
<sequence>MKISNFATAQKTAITLPEDKSTSTCRCFIIFIKSDSAGKNNGVDALPFEKEQSLTTKVNTSINSHGLLIK</sequence>
<accession>A0ABP7D3Z9</accession>
<reference evidence="2" key="1">
    <citation type="journal article" date="2019" name="Int. J. Syst. Evol. Microbiol.">
        <title>The Global Catalogue of Microorganisms (GCM) 10K type strain sequencing project: providing services to taxonomists for standard genome sequencing and annotation.</title>
        <authorList>
            <consortium name="The Broad Institute Genomics Platform"/>
            <consortium name="The Broad Institute Genome Sequencing Center for Infectious Disease"/>
            <person name="Wu L."/>
            <person name="Ma J."/>
        </authorList>
    </citation>
    <scope>NUCLEOTIDE SEQUENCE [LARGE SCALE GENOMIC DNA]</scope>
    <source>
        <strain evidence="2">JCM 17329</strain>
    </source>
</reference>